<name>A0A0R2U655_9GAMM</name>
<dbReference type="EMBL" id="LICA01000309">
    <property type="protein sequence ID" value="KRO92707.1"/>
    <property type="molecule type" value="Genomic_DNA"/>
</dbReference>
<accession>A0A0R2U655</accession>
<organism evidence="1 2">
    <name type="scientific">SAR92 bacterium BACL26 MAG-121220-bin70</name>
    <dbReference type="NCBI Taxonomy" id="1655626"/>
    <lineage>
        <taxon>Bacteria</taxon>
        <taxon>Pseudomonadati</taxon>
        <taxon>Pseudomonadota</taxon>
        <taxon>Gammaproteobacteria</taxon>
        <taxon>Cellvibrionales</taxon>
        <taxon>Porticoccaceae</taxon>
        <taxon>SAR92 clade</taxon>
    </lineage>
</organism>
<sequence length="70" mass="8022">MSDELDDLDDLESAVNGNDADVVISEKEDSVSGKQRAIFDLDARRRVELKLEETCIRRQIEAYDLDDDFD</sequence>
<dbReference type="Proteomes" id="UP000051213">
    <property type="component" value="Unassembled WGS sequence"/>
</dbReference>
<evidence type="ECO:0000313" key="1">
    <source>
        <dbReference type="EMBL" id="KRO92707.1"/>
    </source>
</evidence>
<gene>
    <name evidence="1" type="ORF">ABS24_06915</name>
</gene>
<dbReference type="AlphaFoldDB" id="A0A0R2U655"/>
<evidence type="ECO:0000313" key="2">
    <source>
        <dbReference type="Proteomes" id="UP000051213"/>
    </source>
</evidence>
<reference evidence="1 2" key="1">
    <citation type="submission" date="2015-10" db="EMBL/GenBank/DDBJ databases">
        <title>Metagenome-Assembled Genomes uncover a global brackish microbiome.</title>
        <authorList>
            <person name="Hugerth L.W."/>
            <person name="Larsson J."/>
            <person name="Alneberg J."/>
            <person name="Lindh M.V."/>
            <person name="Legrand C."/>
            <person name="Pinhassi J."/>
            <person name="Andersson A.F."/>
        </authorList>
    </citation>
    <scope>NUCLEOTIDE SEQUENCE [LARGE SCALE GENOMIC DNA]</scope>
    <source>
        <strain evidence="1">BACL26 MAG-121220-bin70</strain>
    </source>
</reference>
<comment type="caution">
    <text evidence="1">The sequence shown here is derived from an EMBL/GenBank/DDBJ whole genome shotgun (WGS) entry which is preliminary data.</text>
</comment>
<protein>
    <submittedName>
        <fullName evidence="1">Uncharacterized protein</fullName>
    </submittedName>
</protein>
<proteinExistence type="predicted"/>